<keyword evidence="1" id="KW-0812">Transmembrane</keyword>
<dbReference type="Pfam" id="PF13193">
    <property type="entry name" value="AMP-binding_C"/>
    <property type="match status" value="1"/>
</dbReference>
<dbReference type="OMA" id="ARIGCPF"/>
<sequence>MEESSIVHGPDEPALWSKTLGQLIEEQATRYGDRTALVTPWQDKRLSFRELAESSKVLAHAMVRAGLRLGDCIAVLAGNRYEYIQVFLAGARIGCPVLPLNNAYTPAEVLRALQRSATRFLFIASQIGPRSLAPHLQNLLSVASQATLPELSGIVCFDSGEPYTQSHIQVYGSFLASGRSEAHDAGGLLRAAERIVRLSDNLSYQFTSGTSGEPKLSMLTHRGLINNARLVGDGMRLTPADVVCCPPPLFHTFGLVLGFLNAFTHGSAIVFPSDYFHADSVIDAVIHEKATALLGVPTMFVAELEACAARKVDNITTVRTGLAAGSPVSETLLSRLEERFGVKGMLIAYGMTETSPVTFMTSLDDPRDKAMTSLGRVLPHTSAKVINKDGVVVRRGESGELCTSGYGLQRGYFENEAKTKEAMQRDADGRLWMHTGDQCYLDTEGYCHISGRIKDVIIRGGENIFPLEIEERLLLHPAIAEASVVGVADPKYGEVVGCFLKLTTGHIQPQDQELRDWVRVELSWHKAPQHVFWIGDGGVCPDFPKTASGKHQKHIMKDIANTCLSGSSPGKDLPFRVQVISLFGLSVCLIHVALYFSTLA</sequence>
<dbReference type="PANTHER" id="PTHR43201">
    <property type="entry name" value="ACYL-COA SYNTHETASE"/>
    <property type="match status" value="1"/>
</dbReference>
<dbReference type="PROSITE" id="PS00455">
    <property type="entry name" value="AMP_BINDING"/>
    <property type="match status" value="1"/>
</dbReference>
<proteinExistence type="predicted"/>
<feature type="transmembrane region" description="Helical" evidence="1">
    <location>
        <begin position="575"/>
        <end position="596"/>
    </location>
</feature>
<keyword evidence="1" id="KW-1133">Transmembrane helix</keyword>
<dbReference type="GO" id="GO:0031956">
    <property type="term" value="F:medium-chain fatty acid-CoA ligase activity"/>
    <property type="evidence" value="ECO:0007669"/>
    <property type="project" value="TreeGrafter"/>
</dbReference>
<name>A0A2V5GSV1_ASPV1</name>
<dbReference type="InterPro" id="IPR020845">
    <property type="entry name" value="AMP-binding_CS"/>
</dbReference>
<dbReference type="PANTHER" id="PTHR43201:SF6">
    <property type="entry name" value="ACYL COA SYNTHETASE (EUROFUNG)"/>
    <property type="match status" value="1"/>
</dbReference>
<dbReference type="Proteomes" id="UP000249829">
    <property type="component" value="Unassembled WGS sequence"/>
</dbReference>
<evidence type="ECO:0000256" key="1">
    <source>
        <dbReference type="SAM" id="Phobius"/>
    </source>
</evidence>
<dbReference type="InterPro" id="IPR025110">
    <property type="entry name" value="AMP-bd_C"/>
</dbReference>
<dbReference type="InterPro" id="IPR042099">
    <property type="entry name" value="ANL_N_sf"/>
</dbReference>
<reference evidence="4 5" key="1">
    <citation type="submission" date="2018-02" db="EMBL/GenBank/DDBJ databases">
        <title>The genomes of Aspergillus section Nigri reveals drivers in fungal speciation.</title>
        <authorList>
            <consortium name="DOE Joint Genome Institute"/>
            <person name="Vesth T.C."/>
            <person name="Nybo J."/>
            <person name="Theobald S."/>
            <person name="Brandl J."/>
            <person name="Frisvad J.C."/>
            <person name="Nielsen K.F."/>
            <person name="Lyhne E.K."/>
            <person name="Kogle M.E."/>
            <person name="Kuo A."/>
            <person name="Riley R."/>
            <person name="Clum A."/>
            <person name="Nolan M."/>
            <person name="Lipzen A."/>
            <person name="Salamov A."/>
            <person name="Henrissat B."/>
            <person name="Wiebenga A."/>
            <person name="De vries R.P."/>
            <person name="Grigoriev I.V."/>
            <person name="Mortensen U.H."/>
            <person name="Andersen M.R."/>
            <person name="Baker S.E."/>
        </authorList>
    </citation>
    <scope>NUCLEOTIDE SEQUENCE [LARGE SCALE GENOMIC DNA]</scope>
    <source>
        <strain evidence="4 5">CBS 115571</strain>
    </source>
</reference>
<feature type="domain" description="AMP-dependent synthetase/ligase" evidence="2">
    <location>
        <begin position="25"/>
        <end position="413"/>
    </location>
</feature>
<feature type="domain" description="AMP-binding enzyme C-terminal" evidence="3">
    <location>
        <begin position="468"/>
        <end position="550"/>
    </location>
</feature>
<dbReference type="InterPro" id="IPR000873">
    <property type="entry name" value="AMP-dep_synth/lig_dom"/>
</dbReference>
<dbReference type="Pfam" id="PF00501">
    <property type="entry name" value="AMP-binding"/>
    <property type="match status" value="1"/>
</dbReference>
<keyword evidence="1" id="KW-0472">Membrane</keyword>
<evidence type="ECO:0000259" key="2">
    <source>
        <dbReference type="Pfam" id="PF00501"/>
    </source>
</evidence>
<dbReference type="Gene3D" id="3.30.300.30">
    <property type="match status" value="1"/>
</dbReference>
<dbReference type="STRING" id="1450538.A0A2V5GSV1"/>
<organism evidence="4 5">
    <name type="scientific">Aspergillus violaceofuscus (strain CBS 115571)</name>
    <dbReference type="NCBI Taxonomy" id="1450538"/>
    <lineage>
        <taxon>Eukaryota</taxon>
        <taxon>Fungi</taxon>
        <taxon>Dikarya</taxon>
        <taxon>Ascomycota</taxon>
        <taxon>Pezizomycotina</taxon>
        <taxon>Eurotiomycetes</taxon>
        <taxon>Eurotiomycetidae</taxon>
        <taxon>Eurotiales</taxon>
        <taxon>Aspergillaceae</taxon>
        <taxon>Aspergillus</taxon>
    </lineage>
</organism>
<accession>A0A2V5GSV1</accession>
<evidence type="ECO:0000313" key="4">
    <source>
        <dbReference type="EMBL" id="PYI13901.1"/>
    </source>
</evidence>
<dbReference type="SUPFAM" id="SSF56801">
    <property type="entry name" value="Acetyl-CoA synthetase-like"/>
    <property type="match status" value="1"/>
</dbReference>
<evidence type="ECO:0000313" key="5">
    <source>
        <dbReference type="Proteomes" id="UP000249829"/>
    </source>
</evidence>
<keyword evidence="5" id="KW-1185">Reference proteome</keyword>
<dbReference type="AlphaFoldDB" id="A0A2V5GSV1"/>
<dbReference type="InterPro" id="IPR045851">
    <property type="entry name" value="AMP-bd_C_sf"/>
</dbReference>
<dbReference type="GO" id="GO:0006631">
    <property type="term" value="P:fatty acid metabolic process"/>
    <property type="evidence" value="ECO:0007669"/>
    <property type="project" value="TreeGrafter"/>
</dbReference>
<dbReference type="Gene3D" id="3.40.50.12780">
    <property type="entry name" value="N-terminal domain of ligase-like"/>
    <property type="match status" value="1"/>
</dbReference>
<dbReference type="EMBL" id="KZ825227">
    <property type="protein sequence ID" value="PYI13901.1"/>
    <property type="molecule type" value="Genomic_DNA"/>
</dbReference>
<gene>
    <name evidence="4" type="ORF">BO99DRAFT_39108</name>
</gene>
<protein>
    <submittedName>
        <fullName evidence="4">Acetyl-CoA synthetase-like protein</fullName>
    </submittedName>
</protein>
<evidence type="ECO:0000259" key="3">
    <source>
        <dbReference type="Pfam" id="PF13193"/>
    </source>
</evidence>